<reference evidence="3 4" key="1">
    <citation type="journal article" date="2014" name="Genome Biol. Evol.">
        <title>Comparative genomics and transcriptomics analyses reveal divergent lifestyle features of nematode endoparasitic fungus Hirsutella minnesotensis.</title>
        <authorList>
            <person name="Lai Y."/>
            <person name="Liu K."/>
            <person name="Zhang X."/>
            <person name="Zhang X."/>
            <person name="Li K."/>
            <person name="Wang N."/>
            <person name="Shu C."/>
            <person name="Wu Y."/>
            <person name="Wang C."/>
            <person name="Bushley K.E."/>
            <person name="Xiang M."/>
            <person name="Liu X."/>
        </authorList>
    </citation>
    <scope>NUCLEOTIDE SEQUENCE [LARGE SCALE GENOMIC DNA]</scope>
    <source>
        <strain evidence="3 4">3608</strain>
    </source>
</reference>
<dbReference type="Proteomes" id="UP000054481">
    <property type="component" value="Unassembled WGS sequence"/>
</dbReference>
<dbReference type="EMBL" id="KQ030527">
    <property type="protein sequence ID" value="KJZ74272.1"/>
    <property type="molecule type" value="Genomic_DNA"/>
</dbReference>
<gene>
    <name evidence="3" type="ORF">HIM_06278</name>
</gene>
<feature type="region of interest" description="Disordered" evidence="2">
    <location>
        <begin position="68"/>
        <end position="98"/>
    </location>
</feature>
<accession>A0A0F7ZZI3</accession>
<dbReference type="AlphaFoldDB" id="A0A0F7ZZI3"/>
<evidence type="ECO:0000313" key="3">
    <source>
        <dbReference type="EMBL" id="KJZ74272.1"/>
    </source>
</evidence>
<dbReference type="GO" id="GO:0000976">
    <property type="term" value="F:transcription cis-regulatory region binding"/>
    <property type="evidence" value="ECO:0007669"/>
    <property type="project" value="TreeGrafter"/>
</dbReference>
<evidence type="ECO:0000256" key="2">
    <source>
        <dbReference type="SAM" id="MobiDB-lite"/>
    </source>
</evidence>
<dbReference type="GO" id="GO:0045944">
    <property type="term" value="P:positive regulation of transcription by RNA polymerase II"/>
    <property type="evidence" value="ECO:0007669"/>
    <property type="project" value="TreeGrafter"/>
</dbReference>
<evidence type="ECO:0000313" key="4">
    <source>
        <dbReference type="Proteomes" id="UP000054481"/>
    </source>
</evidence>
<dbReference type="PANTHER" id="PTHR37534:SF2">
    <property type="entry name" value="N-ACETYLTRANSFERASE DOMAIN-CONTAINING PROTEIN"/>
    <property type="match status" value="1"/>
</dbReference>
<name>A0A0F7ZZI3_9HYPO</name>
<dbReference type="OrthoDB" id="4525710at2759"/>
<protein>
    <recommendedName>
        <fullName evidence="5">Transcription factor domain-containing protein</fullName>
    </recommendedName>
</protein>
<keyword evidence="1" id="KW-0539">Nucleus</keyword>
<sequence>MRMQDACQKTPCPGLRELPRKIEFIDQTLETARYYEEGHLENDSPEPARKSLPVPECEVPIDCDIRPSQVLPPRPISTDTWRPSTREAHGDIGHSSASNGQAIFQSEHGPVHSMKPSSKEKGDADLVRQFIDKIGPSLDPWDESRRFAADLVEAAFAWPCLMKSILLVSGAKSNIKDCDQGAKQRNEHQRIELEEGDAVQDQPAYSIVTATKLLYRTRQNLNNSVTKDAGEVLLSRVCASARSIGYIHLIPGSLEEKTIWAVLWQELYIAIMHQTPLPPGSDEHLLHELTSGGDDRTWTNRMLLHLFNTVRYCFSEERSTATYDRLVSYSATWMESKPSSFDPVFIRISRDAMFPHISLLNDVVAAGLQYYHLVRILLLAHNPRLPLLGAAQKTAKQRGDALIQEDVKIICGIAESLDHVHPAHLTSCIAISLVGDRFTKHEDQVQLLQILSKTNQKFGWSVAYTESYLKETWEWEGG</sequence>
<organism evidence="3 4">
    <name type="scientific">Hirsutella minnesotensis 3608</name>
    <dbReference type="NCBI Taxonomy" id="1043627"/>
    <lineage>
        <taxon>Eukaryota</taxon>
        <taxon>Fungi</taxon>
        <taxon>Dikarya</taxon>
        <taxon>Ascomycota</taxon>
        <taxon>Pezizomycotina</taxon>
        <taxon>Sordariomycetes</taxon>
        <taxon>Hypocreomycetidae</taxon>
        <taxon>Hypocreales</taxon>
        <taxon>Ophiocordycipitaceae</taxon>
        <taxon>Hirsutella</taxon>
    </lineage>
</organism>
<dbReference type="PANTHER" id="PTHR37534">
    <property type="entry name" value="TRANSCRIPTIONAL ACTIVATOR PROTEIN UGA3"/>
    <property type="match status" value="1"/>
</dbReference>
<keyword evidence="4" id="KW-1185">Reference proteome</keyword>
<proteinExistence type="predicted"/>
<evidence type="ECO:0000256" key="1">
    <source>
        <dbReference type="ARBA" id="ARBA00023242"/>
    </source>
</evidence>
<evidence type="ECO:0008006" key="5">
    <source>
        <dbReference type="Google" id="ProtNLM"/>
    </source>
</evidence>
<dbReference type="GO" id="GO:0005634">
    <property type="term" value="C:nucleus"/>
    <property type="evidence" value="ECO:0007669"/>
    <property type="project" value="TreeGrafter"/>
</dbReference>
<dbReference type="GO" id="GO:0003700">
    <property type="term" value="F:DNA-binding transcription factor activity"/>
    <property type="evidence" value="ECO:0007669"/>
    <property type="project" value="TreeGrafter"/>
</dbReference>